<dbReference type="AlphaFoldDB" id="A0A2T9Z8D9"/>
<dbReference type="Proteomes" id="UP000245609">
    <property type="component" value="Unassembled WGS sequence"/>
</dbReference>
<evidence type="ECO:0000313" key="8">
    <source>
        <dbReference type="Proteomes" id="UP000245609"/>
    </source>
</evidence>
<evidence type="ECO:0000256" key="3">
    <source>
        <dbReference type="ARBA" id="ARBA00022753"/>
    </source>
</evidence>
<comment type="subcellular location">
    <subcellularLocation>
        <location evidence="1">Endosome</location>
    </subcellularLocation>
</comment>
<organism evidence="7 8">
    <name type="scientific">Smittium megazygosporum</name>
    <dbReference type="NCBI Taxonomy" id="133381"/>
    <lineage>
        <taxon>Eukaryota</taxon>
        <taxon>Fungi</taxon>
        <taxon>Fungi incertae sedis</taxon>
        <taxon>Zoopagomycota</taxon>
        <taxon>Kickxellomycotina</taxon>
        <taxon>Harpellomycetes</taxon>
        <taxon>Harpellales</taxon>
        <taxon>Legeriomycetaceae</taxon>
        <taxon>Smittium</taxon>
    </lineage>
</organism>
<dbReference type="EMBL" id="MBFS01001575">
    <property type="protein sequence ID" value="PVV00859.1"/>
    <property type="molecule type" value="Genomic_DNA"/>
</dbReference>
<proteinExistence type="inferred from homology"/>
<dbReference type="Gene3D" id="6.10.250.1710">
    <property type="match status" value="1"/>
</dbReference>
<dbReference type="Pfam" id="PF03357">
    <property type="entry name" value="Snf7"/>
    <property type="match status" value="1"/>
</dbReference>
<evidence type="ECO:0000313" key="7">
    <source>
        <dbReference type="EMBL" id="PVV00859.1"/>
    </source>
</evidence>
<reference evidence="7 8" key="1">
    <citation type="journal article" date="2018" name="MBio">
        <title>Comparative Genomics Reveals the Core Gene Toolbox for the Fungus-Insect Symbiosis.</title>
        <authorList>
            <person name="Wang Y."/>
            <person name="Stata M."/>
            <person name="Wang W."/>
            <person name="Stajich J.E."/>
            <person name="White M.M."/>
            <person name="Moncalvo J.M."/>
        </authorList>
    </citation>
    <scope>NUCLEOTIDE SEQUENCE [LARGE SCALE GENOMIC DNA]</scope>
    <source>
        <strain evidence="7 8">SC-DP-2</strain>
    </source>
</reference>
<comment type="similarity">
    <text evidence="2">Belongs to the SNF7 family.</text>
</comment>
<comment type="caution">
    <text evidence="7">The sequence shown here is derived from an EMBL/GenBank/DDBJ whole genome shotgun (WGS) entry which is preliminary data.</text>
</comment>
<evidence type="ECO:0000256" key="1">
    <source>
        <dbReference type="ARBA" id="ARBA00004177"/>
    </source>
</evidence>
<dbReference type="GO" id="GO:0005771">
    <property type="term" value="C:multivesicular body"/>
    <property type="evidence" value="ECO:0007669"/>
    <property type="project" value="TreeGrafter"/>
</dbReference>
<keyword evidence="8" id="KW-1185">Reference proteome</keyword>
<dbReference type="PANTHER" id="PTHR22761">
    <property type="entry name" value="CHARGED MULTIVESICULAR BODY PROTEIN"/>
    <property type="match status" value="1"/>
</dbReference>
<dbReference type="STRING" id="133381.A0A2T9Z8D9"/>
<gene>
    <name evidence="7" type="ORF">BB560_004744</name>
</gene>
<accession>A0A2T9Z8D9</accession>
<dbReference type="PANTHER" id="PTHR22761:SF10">
    <property type="entry name" value="GH13992P"/>
    <property type="match status" value="1"/>
</dbReference>
<feature type="region of interest" description="Disordered" evidence="6">
    <location>
        <begin position="179"/>
        <end position="201"/>
    </location>
</feature>
<dbReference type="GO" id="GO:0006900">
    <property type="term" value="P:vesicle budding from membrane"/>
    <property type="evidence" value="ECO:0007669"/>
    <property type="project" value="TreeGrafter"/>
</dbReference>
<dbReference type="GO" id="GO:0000815">
    <property type="term" value="C:ESCRT III complex"/>
    <property type="evidence" value="ECO:0007669"/>
    <property type="project" value="TreeGrafter"/>
</dbReference>
<keyword evidence="3" id="KW-0967">Endosome</keyword>
<name>A0A2T9Z8D9_9FUNG</name>
<sequence>MWLLWGKKQPKSTPKDAIITLRENLRVLEKREAHLEERISREAKIAAENATKNRSVALAALKRKKLAESQLEQMNGTRMTLETQISAIETANVNLETMKAMRQGADAMKYIHKDMNIDKVDQTMDEIREQMDLANEVSVAISQPEIMGMTADDSDILAELELLEQEQLDKQILSAAKPPTTGVKVTPAKELPAVDEEEDAELAELRESMGIAN</sequence>
<dbReference type="InterPro" id="IPR005024">
    <property type="entry name" value="Snf7_fam"/>
</dbReference>
<evidence type="ECO:0000256" key="6">
    <source>
        <dbReference type="SAM" id="MobiDB-lite"/>
    </source>
</evidence>
<evidence type="ECO:0000256" key="4">
    <source>
        <dbReference type="ARBA" id="ARBA00040017"/>
    </source>
</evidence>
<dbReference type="GO" id="GO:0032511">
    <property type="term" value="P:late endosome to vacuole transport via multivesicular body sorting pathway"/>
    <property type="evidence" value="ECO:0007669"/>
    <property type="project" value="TreeGrafter"/>
</dbReference>
<dbReference type="GO" id="GO:0009898">
    <property type="term" value="C:cytoplasmic side of plasma membrane"/>
    <property type="evidence" value="ECO:0007669"/>
    <property type="project" value="TreeGrafter"/>
</dbReference>
<evidence type="ECO:0000256" key="2">
    <source>
        <dbReference type="ARBA" id="ARBA00006190"/>
    </source>
</evidence>
<dbReference type="Gene3D" id="1.10.287.1060">
    <property type="entry name" value="ESAT-6-like"/>
    <property type="match status" value="1"/>
</dbReference>
<protein>
    <recommendedName>
        <fullName evidence="4">Vacuolar-sorting protein SNF7</fullName>
    </recommendedName>
    <alternativeName>
        <fullName evidence="5">Vacuolar protein-sorting-associated protein 32</fullName>
    </alternativeName>
</protein>
<dbReference type="OrthoDB" id="5592979at2759"/>
<evidence type="ECO:0000256" key="5">
    <source>
        <dbReference type="ARBA" id="ARBA00042586"/>
    </source>
</evidence>